<evidence type="ECO:0000313" key="1">
    <source>
        <dbReference type="EMBL" id="MEJ2863731.1"/>
    </source>
</evidence>
<name>A0ABU8M8R1_9PSEU</name>
<dbReference type="Proteomes" id="UP001369736">
    <property type="component" value="Unassembled WGS sequence"/>
</dbReference>
<accession>A0ABU8M8R1</accession>
<proteinExistence type="predicted"/>
<reference evidence="1 2" key="1">
    <citation type="submission" date="2024-03" db="EMBL/GenBank/DDBJ databases">
        <title>Actinomycetospora sp. OC33-EN07, a novel actinomycete isolated from wild orchid (Aerides multiflora).</title>
        <authorList>
            <person name="Suriyachadkun C."/>
        </authorList>
    </citation>
    <scope>NUCLEOTIDE SEQUENCE [LARGE SCALE GENOMIC DNA]</scope>
    <source>
        <strain evidence="1 2">OC33-EN07</strain>
    </source>
</reference>
<sequence length="64" mass="7300">MEPDHGEPADRFATLQRAQAVLARAEATRERALEQQLQAMLIRRRGEYPRLEEATLAKLRSLLG</sequence>
<protein>
    <submittedName>
        <fullName evidence="1">Uncharacterized protein</fullName>
    </submittedName>
</protein>
<gene>
    <name evidence="1" type="ORF">WCD58_21415</name>
</gene>
<evidence type="ECO:0000313" key="2">
    <source>
        <dbReference type="Proteomes" id="UP001369736"/>
    </source>
</evidence>
<organism evidence="1 2">
    <name type="scientific">Actinomycetospora flava</name>
    <dbReference type="NCBI Taxonomy" id="3129232"/>
    <lineage>
        <taxon>Bacteria</taxon>
        <taxon>Bacillati</taxon>
        <taxon>Actinomycetota</taxon>
        <taxon>Actinomycetes</taxon>
        <taxon>Pseudonocardiales</taxon>
        <taxon>Pseudonocardiaceae</taxon>
        <taxon>Actinomycetospora</taxon>
    </lineage>
</organism>
<dbReference type="RefSeq" id="WP_337705091.1">
    <property type="nucleotide sequence ID" value="NZ_JBBEGM010000009.1"/>
</dbReference>
<keyword evidence="2" id="KW-1185">Reference proteome</keyword>
<dbReference type="EMBL" id="JBBEGM010000009">
    <property type="protein sequence ID" value="MEJ2863731.1"/>
    <property type="molecule type" value="Genomic_DNA"/>
</dbReference>
<comment type="caution">
    <text evidence="1">The sequence shown here is derived from an EMBL/GenBank/DDBJ whole genome shotgun (WGS) entry which is preliminary data.</text>
</comment>